<comment type="caution">
    <text evidence="11">The sequence shown here is derived from an EMBL/GenBank/DDBJ whole genome shotgun (WGS) entry which is preliminary data.</text>
</comment>
<dbReference type="PROSITE" id="PS51175">
    <property type="entry name" value="CBM6"/>
    <property type="match status" value="1"/>
</dbReference>
<protein>
    <recommendedName>
        <fullName evidence="10">CBM6 domain-containing protein</fullName>
    </recommendedName>
</protein>
<name>A0A3E5BP35_9BACE</name>
<feature type="chain" id="PRO_5017812253" description="CBM6 domain-containing protein" evidence="9">
    <location>
        <begin position="24"/>
        <end position="546"/>
    </location>
</feature>
<dbReference type="InterPro" id="IPR008979">
    <property type="entry name" value="Galactose-bd-like_sf"/>
</dbReference>
<evidence type="ECO:0000256" key="4">
    <source>
        <dbReference type="ARBA" id="ARBA00022801"/>
    </source>
</evidence>
<dbReference type="Pfam" id="PF04616">
    <property type="entry name" value="Glyco_hydro_43"/>
    <property type="match status" value="1"/>
</dbReference>
<dbReference type="SUPFAM" id="SSF49785">
    <property type="entry name" value="Galactose-binding domain-like"/>
    <property type="match status" value="1"/>
</dbReference>
<evidence type="ECO:0000313" key="11">
    <source>
        <dbReference type="EMBL" id="RGN39402.1"/>
    </source>
</evidence>
<evidence type="ECO:0000256" key="5">
    <source>
        <dbReference type="ARBA" id="ARBA00023277"/>
    </source>
</evidence>
<dbReference type="GO" id="GO:0004553">
    <property type="term" value="F:hydrolase activity, hydrolyzing O-glycosyl compounds"/>
    <property type="evidence" value="ECO:0007669"/>
    <property type="project" value="InterPro"/>
</dbReference>
<evidence type="ECO:0000256" key="6">
    <source>
        <dbReference type="ARBA" id="ARBA00023295"/>
    </source>
</evidence>
<evidence type="ECO:0000313" key="12">
    <source>
        <dbReference type="Proteomes" id="UP000260983"/>
    </source>
</evidence>
<feature type="signal peptide" evidence="9">
    <location>
        <begin position="1"/>
        <end position="23"/>
    </location>
</feature>
<dbReference type="GO" id="GO:0030246">
    <property type="term" value="F:carbohydrate binding"/>
    <property type="evidence" value="ECO:0007669"/>
    <property type="project" value="InterPro"/>
</dbReference>
<dbReference type="SUPFAM" id="SSF75005">
    <property type="entry name" value="Arabinanase/levansucrase/invertase"/>
    <property type="match status" value="1"/>
</dbReference>
<evidence type="ECO:0000256" key="3">
    <source>
        <dbReference type="ARBA" id="ARBA00022729"/>
    </source>
</evidence>
<keyword evidence="2" id="KW-0624">Polysaccharide degradation</keyword>
<dbReference type="InterPro" id="IPR023296">
    <property type="entry name" value="Glyco_hydro_beta-prop_sf"/>
</dbReference>
<evidence type="ECO:0000256" key="8">
    <source>
        <dbReference type="RuleBase" id="RU361187"/>
    </source>
</evidence>
<feature type="site" description="Important for catalytic activity, responsible for pKa modulation of the active site Glu and correct orientation of both the proton donor and substrate" evidence="7">
    <location>
        <position position="393"/>
    </location>
</feature>
<dbReference type="PANTHER" id="PTHR43772">
    <property type="entry name" value="ENDO-1,4-BETA-XYLANASE"/>
    <property type="match status" value="1"/>
</dbReference>
<evidence type="ECO:0000256" key="9">
    <source>
        <dbReference type="SAM" id="SignalP"/>
    </source>
</evidence>
<keyword evidence="4 8" id="KW-0378">Hydrolase</keyword>
<feature type="domain" description="CBM6" evidence="10">
    <location>
        <begin position="78"/>
        <end position="220"/>
    </location>
</feature>
<keyword evidence="5" id="KW-0119">Carbohydrate metabolism</keyword>
<reference evidence="11 12" key="1">
    <citation type="submission" date="2018-08" db="EMBL/GenBank/DDBJ databases">
        <title>A genome reference for cultivated species of the human gut microbiota.</title>
        <authorList>
            <person name="Zou Y."/>
            <person name="Xue W."/>
            <person name="Luo G."/>
        </authorList>
    </citation>
    <scope>NUCLEOTIDE SEQUENCE [LARGE SCALE GENOMIC DNA]</scope>
    <source>
        <strain evidence="11 12">OM05-15BH</strain>
    </source>
</reference>
<evidence type="ECO:0000256" key="2">
    <source>
        <dbReference type="ARBA" id="ARBA00022651"/>
    </source>
</evidence>
<dbReference type="InterPro" id="IPR006710">
    <property type="entry name" value="Glyco_hydro_43"/>
</dbReference>
<accession>A0A3E5BP35</accession>
<dbReference type="InterPro" id="IPR052176">
    <property type="entry name" value="Glycosyl_Hydrlase_43_Enz"/>
</dbReference>
<dbReference type="InterPro" id="IPR006584">
    <property type="entry name" value="Cellulose-bd_IV"/>
</dbReference>
<dbReference type="RefSeq" id="WP_117723342.1">
    <property type="nucleotide sequence ID" value="NZ_QSUL01000002.1"/>
</dbReference>
<dbReference type="Proteomes" id="UP000260983">
    <property type="component" value="Unassembled WGS sequence"/>
</dbReference>
<organism evidence="11 12">
    <name type="scientific">Bacteroides oleiciplenus</name>
    <dbReference type="NCBI Taxonomy" id="626931"/>
    <lineage>
        <taxon>Bacteria</taxon>
        <taxon>Pseudomonadati</taxon>
        <taxon>Bacteroidota</taxon>
        <taxon>Bacteroidia</taxon>
        <taxon>Bacteroidales</taxon>
        <taxon>Bacteroidaceae</taxon>
        <taxon>Bacteroides</taxon>
    </lineage>
</organism>
<proteinExistence type="inferred from homology"/>
<evidence type="ECO:0000256" key="1">
    <source>
        <dbReference type="ARBA" id="ARBA00009865"/>
    </source>
</evidence>
<dbReference type="PANTHER" id="PTHR43772:SF2">
    <property type="entry name" value="PUTATIVE (AFU_ORTHOLOGUE AFUA_2G04480)-RELATED"/>
    <property type="match status" value="1"/>
</dbReference>
<dbReference type="GO" id="GO:0045493">
    <property type="term" value="P:xylan catabolic process"/>
    <property type="evidence" value="ECO:0007669"/>
    <property type="project" value="UniProtKB-KW"/>
</dbReference>
<evidence type="ECO:0000256" key="7">
    <source>
        <dbReference type="PIRSR" id="PIRSR606710-2"/>
    </source>
</evidence>
<dbReference type="InterPro" id="IPR005084">
    <property type="entry name" value="CBM6"/>
</dbReference>
<dbReference type="Gene3D" id="2.60.120.260">
    <property type="entry name" value="Galactose-binding domain-like"/>
    <property type="match status" value="1"/>
</dbReference>
<dbReference type="EMBL" id="QSUL01000002">
    <property type="protein sequence ID" value="RGN39402.1"/>
    <property type="molecule type" value="Genomic_DNA"/>
</dbReference>
<gene>
    <name evidence="11" type="ORF">DXB65_03485</name>
</gene>
<dbReference type="CDD" id="cd08990">
    <property type="entry name" value="GH43_AXH_like"/>
    <property type="match status" value="1"/>
</dbReference>
<keyword evidence="6 8" id="KW-0326">Glycosidase</keyword>
<evidence type="ECO:0000259" key="10">
    <source>
        <dbReference type="PROSITE" id="PS51175"/>
    </source>
</evidence>
<dbReference type="CDD" id="cd04080">
    <property type="entry name" value="CBM6_cellulase-like"/>
    <property type="match status" value="1"/>
</dbReference>
<dbReference type="Gene3D" id="2.115.10.20">
    <property type="entry name" value="Glycosyl hydrolase domain, family 43"/>
    <property type="match status" value="1"/>
</dbReference>
<sequence length="546" mass="60742">MQLPTYLFRFGLGFVLLAFVACGDNDTPPEVDSPEVEPPVVTPPEGPYEYDDDLDYDSEAFLKAYKGTPYKGPHHVPGTLEAEDFDEGAQNVAYYESDTKPADVGYRGAHAVDVRADGNASGGYYIGDVQPGEWMCYTIEVDEDGAYSIDTYCVKGDGSEGSFYFEVDGRGASRGIAMPLGGWTDFIHKATVGNIQLTKGKHVLKYFGSTPGNIDKFVFRRTGKLEDLSNSFTYPVTKSMSNPLFTGFDSPMYNSWLKGPLYTADASAHVWNIDGKEVLYVYASHDMEPALGCDRMDRYHVFSTEDMVNWTDHGEIMNAATVRKHAGWGCDGFMWAPDCVYNPANQTYYFYFPHPSNAANWNSTWRVGVATSKYPNKEFRVVSYVEGMPAEIDPCVFIDDDGQPYIYNGGGGKCYGGKLRKDDWTKLDGAVKPMTGLNDFHEAAWVHKRNGVYYLSYADNNPGANRLNYATSDSPLGPWKSQGIYLGPTTCDTSHGSIVEYKGEWYAFYHTSDVSGQGNLRSVCVDKLYYNPDGTIQMVKQTRGQK</sequence>
<dbReference type="AlphaFoldDB" id="A0A3E5BP35"/>
<comment type="similarity">
    <text evidence="1 8">Belongs to the glycosyl hydrolase 43 family.</text>
</comment>
<keyword evidence="3 9" id="KW-0732">Signal</keyword>
<dbReference type="SMART" id="SM00606">
    <property type="entry name" value="CBD_IV"/>
    <property type="match status" value="1"/>
</dbReference>
<dbReference type="Pfam" id="PF03422">
    <property type="entry name" value="CBM_6"/>
    <property type="match status" value="1"/>
</dbReference>
<keyword evidence="2" id="KW-0858">Xylan degradation</keyword>